<dbReference type="InterPro" id="IPR035684">
    <property type="entry name" value="ArgRS_core"/>
</dbReference>
<organism evidence="15 16">
    <name type="scientific">Phreatobacter aquaticus</name>
    <dbReference type="NCBI Taxonomy" id="2570229"/>
    <lineage>
        <taxon>Bacteria</taxon>
        <taxon>Pseudomonadati</taxon>
        <taxon>Pseudomonadota</taxon>
        <taxon>Alphaproteobacteria</taxon>
        <taxon>Hyphomicrobiales</taxon>
        <taxon>Phreatobacteraceae</taxon>
        <taxon>Phreatobacter</taxon>
    </lineage>
</organism>
<gene>
    <name evidence="11" type="primary">argS</name>
    <name evidence="15" type="ORF">E8L99_16680</name>
</gene>
<dbReference type="InterPro" id="IPR001278">
    <property type="entry name" value="Arg-tRNA-ligase"/>
</dbReference>
<dbReference type="InterPro" id="IPR008909">
    <property type="entry name" value="DALR_anticod-bd"/>
</dbReference>
<dbReference type="GO" id="GO:0006420">
    <property type="term" value="P:arginyl-tRNA aminoacylation"/>
    <property type="evidence" value="ECO:0007669"/>
    <property type="project" value="UniProtKB-UniRule"/>
</dbReference>
<dbReference type="AlphaFoldDB" id="A0A4D7QJL2"/>
<keyword evidence="16" id="KW-1185">Reference proteome</keyword>
<dbReference type="GO" id="GO:0005524">
    <property type="term" value="F:ATP binding"/>
    <property type="evidence" value="ECO:0007669"/>
    <property type="project" value="UniProtKB-UniRule"/>
</dbReference>
<keyword evidence="5 11" id="KW-0436">Ligase</keyword>
<comment type="catalytic activity">
    <reaction evidence="10 11">
        <text>tRNA(Arg) + L-arginine + ATP = L-arginyl-tRNA(Arg) + AMP + diphosphate</text>
        <dbReference type="Rhea" id="RHEA:20301"/>
        <dbReference type="Rhea" id="RHEA-COMP:9658"/>
        <dbReference type="Rhea" id="RHEA-COMP:9673"/>
        <dbReference type="ChEBI" id="CHEBI:30616"/>
        <dbReference type="ChEBI" id="CHEBI:32682"/>
        <dbReference type="ChEBI" id="CHEBI:33019"/>
        <dbReference type="ChEBI" id="CHEBI:78442"/>
        <dbReference type="ChEBI" id="CHEBI:78513"/>
        <dbReference type="ChEBI" id="CHEBI:456215"/>
        <dbReference type="EC" id="6.1.1.19"/>
    </reaction>
</comment>
<evidence type="ECO:0000256" key="9">
    <source>
        <dbReference type="ARBA" id="ARBA00023146"/>
    </source>
</evidence>
<dbReference type="SMART" id="SM01016">
    <property type="entry name" value="Arg_tRNA_synt_N"/>
    <property type="match status" value="1"/>
</dbReference>
<dbReference type="OrthoDB" id="9803211at2"/>
<evidence type="ECO:0000256" key="3">
    <source>
        <dbReference type="ARBA" id="ARBA00011245"/>
    </source>
</evidence>
<reference evidence="15 16" key="1">
    <citation type="submission" date="2019-04" db="EMBL/GenBank/DDBJ databases">
        <title>Phreatobacter aquaticus sp. nov.</title>
        <authorList>
            <person name="Choi A."/>
            <person name="Baek K."/>
        </authorList>
    </citation>
    <scope>NUCLEOTIDE SEQUENCE [LARGE SCALE GENOMIC DNA]</scope>
    <source>
        <strain evidence="15 16">NMCR1094</strain>
    </source>
</reference>
<dbReference type="RefSeq" id="WP_137100604.1">
    <property type="nucleotide sequence ID" value="NZ_CP039865.1"/>
</dbReference>
<evidence type="ECO:0000259" key="13">
    <source>
        <dbReference type="SMART" id="SM00836"/>
    </source>
</evidence>
<evidence type="ECO:0000313" key="16">
    <source>
        <dbReference type="Proteomes" id="UP000298588"/>
    </source>
</evidence>
<dbReference type="SUPFAM" id="SSF52374">
    <property type="entry name" value="Nucleotidylyl transferase"/>
    <property type="match status" value="1"/>
</dbReference>
<dbReference type="NCBIfam" id="TIGR00456">
    <property type="entry name" value="argS"/>
    <property type="match status" value="1"/>
</dbReference>
<feature type="short sequence motif" description="'HIGH' region" evidence="11">
    <location>
        <begin position="131"/>
        <end position="141"/>
    </location>
</feature>
<dbReference type="CDD" id="cd00671">
    <property type="entry name" value="ArgRS_core"/>
    <property type="match status" value="1"/>
</dbReference>
<evidence type="ECO:0000256" key="1">
    <source>
        <dbReference type="ARBA" id="ARBA00004496"/>
    </source>
</evidence>
<dbReference type="PANTHER" id="PTHR11956">
    <property type="entry name" value="ARGINYL-TRNA SYNTHETASE"/>
    <property type="match status" value="1"/>
</dbReference>
<accession>A0A4D7QJL2</accession>
<dbReference type="FunFam" id="3.40.50.620:FF:000062">
    <property type="entry name" value="Arginine--tRNA ligase"/>
    <property type="match status" value="1"/>
</dbReference>
<evidence type="ECO:0000256" key="11">
    <source>
        <dbReference type="HAMAP-Rule" id="MF_00123"/>
    </source>
</evidence>
<dbReference type="GO" id="GO:0005737">
    <property type="term" value="C:cytoplasm"/>
    <property type="evidence" value="ECO:0007669"/>
    <property type="project" value="UniProtKB-SubCell"/>
</dbReference>
<dbReference type="InterPro" id="IPR036695">
    <property type="entry name" value="Arg-tRNA-synth_N_sf"/>
</dbReference>
<dbReference type="SUPFAM" id="SSF47323">
    <property type="entry name" value="Anticodon-binding domain of a subclass of class I aminoacyl-tRNA synthetases"/>
    <property type="match status" value="1"/>
</dbReference>
<dbReference type="HAMAP" id="MF_00123">
    <property type="entry name" value="Arg_tRNA_synth"/>
    <property type="match status" value="1"/>
</dbReference>
<dbReference type="InterPro" id="IPR005148">
    <property type="entry name" value="Arg-tRNA-synth_N"/>
</dbReference>
<evidence type="ECO:0000256" key="6">
    <source>
        <dbReference type="ARBA" id="ARBA00022741"/>
    </source>
</evidence>
<protein>
    <recommendedName>
        <fullName evidence="11">Arginine--tRNA ligase</fullName>
        <ecNumber evidence="11">6.1.1.19</ecNumber>
    </recommendedName>
    <alternativeName>
        <fullName evidence="11">Arginyl-tRNA synthetase</fullName>
        <shortName evidence="11">ArgRS</shortName>
    </alternativeName>
</protein>
<sequence length="584" mass="63873">MNIFAAFTAHVREAVASLAADGIVLGQAALDRVVVEAPRDPTHGDLATNAAMVLSKDAGMKPRDLADKIAAKLAVLPDVAKVDIAGPGFINLTLTQSVWPKVLEAAVREGQGFGRGAVGNGQMVNVEYVSANPTGPMHVGHCRGAVFGDALANLLDAGGYSVTREYYINDAGAQVQVLGRSAYLRYREALGETITIPEGLYPGDYLKPVGEELVARHGRSLLDAPEVEWLPICRDAAIDLMMAEIRGDLAALNVRHAVFFSERSLQAPVDKVRAAIETLRAQGNIYEGVLERPKGADDDEWEEREQTLFRSTAFGDDVDRPLMKSDGSYTYFASDIAYHQDKAARGFGSQIDVWGADHGGYVKRMQAAIKAISGGKASLDVKLVQLVRLFRNGEPVRMSKRSGDFVTLREVVEEVGPDAVRFMMLYRKNDATLDFDLAKVVEQSKDNPVFYVQYAHARCRSILRNAREAMPDLDLSPSALGDAELARLDDSGEIGIIQRLAQYPRLIETAAQAHEPHRVAFYLYELASDFHSQWNRGKDSPHLRFIIENDPLMTTARLALVQGIVAVLKSGLAILGVEAVEEMR</sequence>
<dbReference type="Proteomes" id="UP000298588">
    <property type="component" value="Chromosome"/>
</dbReference>
<keyword evidence="4 11" id="KW-0963">Cytoplasm</keyword>
<evidence type="ECO:0000256" key="5">
    <source>
        <dbReference type="ARBA" id="ARBA00022598"/>
    </source>
</evidence>
<dbReference type="EMBL" id="CP039865">
    <property type="protein sequence ID" value="QCK87275.1"/>
    <property type="molecule type" value="Genomic_DNA"/>
</dbReference>
<evidence type="ECO:0000256" key="4">
    <source>
        <dbReference type="ARBA" id="ARBA00022490"/>
    </source>
</evidence>
<dbReference type="GO" id="GO:0004814">
    <property type="term" value="F:arginine-tRNA ligase activity"/>
    <property type="evidence" value="ECO:0007669"/>
    <property type="project" value="UniProtKB-UniRule"/>
</dbReference>
<proteinExistence type="inferred from homology"/>
<evidence type="ECO:0000256" key="10">
    <source>
        <dbReference type="ARBA" id="ARBA00049339"/>
    </source>
</evidence>
<dbReference type="SUPFAM" id="SSF55190">
    <property type="entry name" value="Arginyl-tRNA synthetase (ArgRS), N-terminal 'additional' domain"/>
    <property type="match status" value="1"/>
</dbReference>
<evidence type="ECO:0000313" key="15">
    <source>
        <dbReference type="EMBL" id="QCK87275.1"/>
    </source>
</evidence>
<evidence type="ECO:0000256" key="12">
    <source>
        <dbReference type="RuleBase" id="RU363038"/>
    </source>
</evidence>
<dbReference type="EC" id="6.1.1.19" evidence="11"/>
<dbReference type="InterPro" id="IPR009080">
    <property type="entry name" value="tRNAsynth_Ia_anticodon-bd"/>
</dbReference>
<dbReference type="InterPro" id="IPR014729">
    <property type="entry name" value="Rossmann-like_a/b/a_fold"/>
</dbReference>
<keyword evidence="6 11" id="KW-0547">Nucleotide-binding</keyword>
<dbReference type="Gene3D" id="1.10.730.10">
    <property type="entry name" value="Isoleucyl-tRNA Synthetase, Domain 1"/>
    <property type="match status" value="1"/>
</dbReference>
<dbReference type="SMART" id="SM00836">
    <property type="entry name" value="DALR_1"/>
    <property type="match status" value="1"/>
</dbReference>
<feature type="domain" description="DALR anticodon binding" evidence="13">
    <location>
        <begin position="452"/>
        <end position="583"/>
    </location>
</feature>
<dbReference type="PROSITE" id="PS00178">
    <property type="entry name" value="AA_TRNA_LIGASE_I"/>
    <property type="match status" value="1"/>
</dbReference>
<evidence type="ECO:0000256" key="8">
    <source>
        <dbReference type="ARBA" id="ARBA00022917"/>
    </source>
</evidence>
<dbReference type="FunFam" id="1.10.730.10:FF:000008">
    <property type="entry name" value="Arginine--tRNA ligase"/>
    <property type="match status" value="1"/>
</dbReference>
<dbReference type="KEGG" id="paqt:E8L99_16680"/>
<keyword evidence="8 11" id="KW-0648">Protein biosynthesis</keyword>
<evidence type="ECO:0000256" key="2">
    <source>
        <dbReference type="ARBA" id="ARBA00005594"/>
    </source>
</evidence>
<comment type="subunit">
    <text evidence="3 11">Monomer.</text>
</comment>
<evidence type="ECO:0000259" key="14">
    <source>
        <dbReference type="SMART" id="SM01016"/>
    </source>
</evidence>
<dbReference type="InterPro" id="IPR001412">
    <property type="entry name" value="aa-tRNA-synth_I_CS"/>
</dbReference>
<dbReference type="PANTHER" id="PTHR11956:SF5">
    <property type="entry name" value="ARGININE--TRNA LIGASE, CYTOPLASMIC"/>
    <property type="match status" value="1"/>
</dbReference>
<dbReference type="Pfam" id="PF00750">
    <property type="entry name" value="tRNA-synt_1d"/>
    <property type="match status" value="1"/>
</dbReference>
<dbReference type="Gene3D" id="3.30.1360.70">
    <property type="entry name" value="Arginyl tRNA synthetase N-terminal domain"/>
    <property type="match status" value="1"/>
</dbReference>
<evidence type="ECO:0000256" key="7">
    <source>
        <dbReference type="ARBA" id="ARBA00022840"/>
    </source>
</evidence>
<dbReference type="PRINTS" id="PR01038">
    <property type="entry name" value="TRNASYNTHARG"/>
</dbReference>
<keyword evidence="7 11" id="KW-0067">ATP-binding</keyword>
<dbReference type="Gene3D" id="3.40.50.620">
    <property type="entry name" value="HUPs"/>
    <property type="match status" value="1"/>
</dbReference>
<dbReference type="Pfam" id="PF03485">
    <property type="entry name" value="Arg_tRNA_synt_N"/>
    <property type="match status" value="1"/>
</dbReference>
<keyword evidence="9 11" id="KW-0030">Aminoacyl-tRNA synthetase</keyword>
<comment type="similarity">
    <text evidence="2 11 12">Belongs to the class-I aminoacyl-tRNA synthetase family.</text>
</comment>
<dbReference type="Pfam" id="PF05746">
    <property type="entry name" value="DALR_1"/>
    <property type="match status" value="1"/>
</dbReference>
<comment type="subcellular location">
    <subcellularLocation>
        <location evidence="1 11">Cytoplasm</location>
    </subcellularLocation>
</comment>
<feature type="domain" description="Arginyl tRNA synthetase N-terminal" evidence="14">
    <location>
        <begin position="5"/>
        <end position="94"/>
    </location>
</feature>
<name>A0A4D7QJL2_9HYPH</name>